<dbReference type="GO" id="GO:0008776">
    <property type="term" value="F:acetate kinase activity"/>
    <property type="evidence" value="ECO:0007669"/>
    <property type="project" value="UniProtKB-UniRule"/>
</dbReference>
<sequence length="408" mass="44684">MAQLILAVNAGSSSLKCTLFQNNDSLDRIVSIEISGLNSSDPASVEIRKGSEKEEKEDKNIKNHDDAFRRVLQLLEKDESVPGIQHAEKIIAAHRIVHGGDFEHDVEINDETYHYLEKLEELAPLHNASALAIIQSCSRELPKAKNVACFDSVFHQTMPEAVKTYMIDPEHAKEKGLRKYGFHGISYKSILRSVSHHLQKPEEETSLIVLHLGSGASVCAIQNGKSIETSMGLTPLSGLPGSSRSGDVDPTLVFHFTSDAGQLSSKSTKELHITNAEEILNKKSGWAALTGTSDFSKIGVPSATGANRLAFDIFVDRIVGFIGNYYVKLSGKVDAIVFAGGIGERSAYLRQQVCQRCECLGLGALGNKENEKKMEGAVLDITEKETNKILVCHTDEEAEMARSCRENF</sequence>
<dbReference type="UniPathway" id="UPA00340">
    <property type="reaction ID" value="UER00458"/>
</dbReference>
<evidence type="ECO:0000256" key="3">
    <source>
        <dbReference type="ARBA" id="ARBA00022777"/>
    </source>
</evidence>
<dbReference type="InterPro" id="IPR043129">
    <property type="entry name" value="ATPase_NBD"/>
</dbReference>
<dbReference type="Gene3D" id="3.30.420.40">
    <property type="match status" value="2"/>
</dbReference>
<dbReference type="PIRSF" id="PIRSF000722">
    <property type="entry name" value="Acetate_prop_kin"/>
    <property type="match status" value="1"/>
</dbReference>
<evidence type="ECO:0000313" key="8">
    <source>
        <dbReference type="Proteomes" id="UP000799302"/>
    </source>
</evidence>
<keyword evidence="8" id="KW-1185">Reference proteome</keyword>
<dbReference type="PANTHER" id="PTHR21060">
    <property type="entry name" value="ACETATE KINASE"/>
    <property type="match status" value="1"/>
</dbReference>
<dbReference type="InterPro" id="IPR004372">
    <property type="entry name" value="Ac/propionate_kinase"/>
</dbReference>
<dbReference type="HAMAP" id="MF_00020">
    <property type="entry name" value="Acetate_kinase"/>
    <property type="match status" value="1"/>
</dbReference>
<name>A0A6A6UEB6_9PEZI</name>
<dbReference type="GO" id="GO:0000287">
    <property type="term" value="F:magnesium ion binding"/>
    <property type="evidence" value="ECO:0007669"/>
    <property type="project" value="UniProtKB-UniRule"/>
</dbReference>
<dbReference type="EMBL" id="MU004234">
    <property type="protein sequence ID" value="KAF2669817.1"/>
    <property type="molecule type" value="Genomic_DNA"/>
</dbReference>
<feature type="site" description="Transition state stabilizer" evidence="5">
    <location>
        <position position="183"/>
    </location>
</feature>
<proteinExistence type="inferred from homology"/>
<feature type="binding site" evidence="5">
    <location>
        <position position="396"/>
    </location>
    <ligand>
        <name>Mg(2+)</name>
        <dbReference type="ChEBI" id="CHEBI:18420"/>
    </ligand>
</feature>
<dbReference type="GO" id="GO:0006085">
    <property type="term" value="P:acetyl-CoA biosynthetic process"/>
    <property type="evidence" value="ECO:0007669"/>
    <property type="project" value="UniProtKB-UniRule"/>
</dbReference>
<keyword evidence="5" id="KW-0479">Metal-binding</keyword>
<feature type="active site" description="Proton donor/acceptor" evidence="5">
    <location>
        <position position="151"/>
    </location>
</feature>
<feature type="site" description="Transition state stabilizer" evidence="5">
    <location>
        <position position="244"/>
    </location>
</feature>
<dbReference type="Proteomes" id="UP000799302">
    <property type="component" value="Unassembled WGS sequence"/>
</dbReference>
<evidence type="ECO:0000256" key="2">
    <source>
        <dbReference type="ARBA" id="ARBA00022741"/>
    </source>
</evidence>
<comment type="catalytic activity">
    <reaction evidence="5">
        <text>acetate + ATP = acetyl phosphate + ADP</text>
        <dbReference type="Rhea" id="RHEA:11352"/>
        <dbReference type="ChEBI" id="CHEBI:22191"/>
        <dbReference type="ChEBI" id="CHEBI:30089"/>
        <dbReference type="ChEBI" id="CHEBI:30616"/>
        <dbReference type="ChEBI" id="CHEBI:456216"/>
        <dbReference type="EC" id="2.7.2.1"/>
    </reaction>
</comment>
<dbReference type="InterPro" id="IPR023865">
    <property type="entry name" value="Aliphatic_acid_kinase_CS"/>
</dbReference>
<evidence type="ECO:0000256" key="1">
    <source>
        <dbReference type="ARBA" id="ARBA00022679"/>
    </source>
</evidence>
<feature type="binding site" evidence="5">
    <location>
        <position position="16"/>
    </location>
    <ligand>
        <name>ATP</name>
        <dbReference type="ChEBI" id="CHEBI:30616"/>
    </ligand>
</feature>
<keyword evidence="2 5" id="KW-0547">Nucleotide-binding</keyword>
<dbReference type="InterPro" id="IPR000890">
    <property type="entry name" value="Aliphatic_acid_kin_short-chain"/>
</dbReference>
<dbReference type="NCBIfam" id="TIGR00016">
    <property type="entry name" value="ackA"/>
    <property type="match status" value="1"/>
</dbReference>
<keyword evidence="3 5" id="KW-0418">Kinase</keyword>
<evidence type="ECO:0000256" key="4">
    <source>
        <dbReference type="ARBA" id="ARBA00022840"/>
    </source>
</evidence>
<dbReference type="AlphaFoldDB" id="A0A6A6UEB6"/>
<keyword evidence="4 5" id="KW-0067">ATP-binding</keyword>
<reference evidence="7" key="1">
    <citation type="journal article" date="2020" name="Stud. Mycol.">
        <title>101 Dothideomycetes genomes: a test case for predicting lifestyles and emergence of pathogens.</title>
        <authorList>
            <person name="Haridas S."/>
            <person name="Albert R."/>
            <person name="Binder M."/>
            <person name="Bloem J."/>
            <person name="Labutti K."/>
            <person name="Salamov A."/>
            <person name="Andreopoulos B."/>
            <person name="Baker S."/>
            <person name="Barry K."/>
            <person name="Bills G."/>
            <person name="Bluhm B."/>
            <person name="Cannon C."/>
            <person name="Castanera R."/>
            <person name="Culley D."/>
            <person name="Daum C."/>
            <person name="Ezra D."/>
            <person name="Gonzalez J."/>
            <person name="Henrissat B."/>
            <person name="Kuo A."/>
            <person name="Liang C."/>
            <person name="Lipzen A."/>
            <person name="Lutzoni F."/>
            <person name="Magnuson J."/>
            <person name="Mondo S."/>
            <person name="Nolan M."/>
            <person name="Ohm R."/>
            <person name="Pangilinan J."/>
            <person name="Park H.-J."/>
            <person name="Ramirez L."/>
            <person name="Alfaro M."/>
            <person name="Sun H."/>
            <person name="Tritt A."/>
            <person name="Yoshinaga Y."/>
            <person name="Zwiers L.-H."/>
            <person name="Turgeon B."/>
            <person name="Goodwin S."/>
            <person name="Spatafora J."/>
            <person name="Crous P."/>
            <person name="Grigoriev I."/>
        </authorList>
    </citation>
    <scope>NUCLEOTIDE SEQUENCE</scope>
    <source>
        <strain evidence="7">CBS 115976</strain>
    </source>
</reference>
<feature type="binding site" evidence="5">
    <location>
        <position position="95"/>
    </location>
    <ligand>
        <name>substrate</name>
    </ligand>
</feature>
<gene>
    <name evidence="7" type="ORF">BT63DRAFT_423805</name>
</gene>
<feature type="region of interest" description="Disordered" evidence="6">
    <location>
        <begin position="40"/>
        <end position="59"/>
    </location>
</feature>
<dbReference type="EC" id="2.7.2.1" evidence="5"/>
<dbReference type="PROSITE" id="PS01076">
    <property type="entry name" value="ACETATE_KINASE_2"/>
    <property type="match status" value="1"/>
</dbReference>
<dbReference type="PRINTS" id="PR00471">
    <property type="entry name" value="ACETATEKNASE"/>
</dbReference>
<keyword evidence="1 5" id="KW-0808">Transferase</keyword>
<evidence type="ECO:0000313" key="7">
    <source>
        <dbReference type="EMBL" id="KAF2669817.1"/>
    </source>
</evidence>
<protein>
    <recommendedName>
        <fullName evidence="5">Probable acetate kinase</fullName>
        <ecNumber evidence="5">2.7.2.1</ecNumber>
    </recommendedName>
    <alternativeName>
        <fullName evidence="5">Acetokinase</fullName>
    </alternativeName>
</protein>
<comment type="cofactor">
    <cofactor evidence="5">
        <name>Mg(2+)</name>
        <dbReference type="ChEBI" id="CHEBI:18420"/>
    </cofactor>
</comment>
<comment type="similarity">
    <text evidence="5">Belongs to the acetokinase family.</text>
</comment>
<evidence type="ECO:0000256" key="6">
    <source>
        <dbReference type="SAM" id="MobiDB-lite"/>
    </source>
</evidence>
<comment type="pathway">
    <text evidence="5">Metabolic intermediate biosynthesis; acetyl-CoA biosynthesis; acetyl-CoA from acetate: step 1/2.</text>
</comment>
<dbReference type="GO" id="GO:0005524">
    <property type="term" value="F:ATP binding"/>
    <property type="evidence" value="ECO:0007669"/>
    <property type="project" value="UniProtKB-KW"/>
</dbReference>
<accession>A0A6A6UEB6</accession>
<dbReference type="Pfam" id="PF00871">
    <property type="entry name" value="Acetate_kinase"/>
    <property type="match status" value="1"/>
</dbReference>
<keyword evidence="5" id="KW-0460">Magnesium</keyword>
<comment type="caution">
    <text evidence="5">Lacks conserved residue(s) required for the propagation of feature annotation.</text>
</comment>
<organism evidence="7 8">
    <name type="scientific">Microthyrium microscopicum</name>
    <dbReference type="NCBI Taxonomy" id="703497"/>
    <lineage>
        <taxon>Eukaryota</taxon>
        <taxon>Fungi</taxon>
        <taxon>Dikarya</taxon>
        <taxon>Ascomycota</taxon>
        <taxon>Pezizomycotina</taxon>
        <taxon>Dothideomycetes</taxon>
        <taxon>Dothideomycetes incertae sedis</taxon>
        <taxon>Microthyriales</taxon>
        <taxon>Microthyriaceae</taxon>
        <taxon>Microthyrium</taxon>
    </lineage>
</organism>
<feature type="binding site" evidence="5">
    <location>
        <begin position="211"/>
        <end position="215"/>
    </location>
    <ligand>
        <name>ATP</name>
        <dbReference type="ChEBI" id="CHEBI:30616"/>
    </ligand>
</feature>
<dbReference type="SUPFAM" id="SSF53067">
    <property type="entry name" value="Actin-like ATPase domain"/>
    <property type="match status" value="2"/>
</dbReference>
<dbReference type="PANTHER" id="PTHR21060:SF15">
    <property type="entry name" value="ACETATE KINASE-RELATED"/>
    <property type="match status" value="1"/>
</dbReference>
<evidence type="ECO:0000256" key="5">
    <source>
        <dbReference type="HAMAP-Rule" id="MF_03131"/>
    </source>
</evidence>
<feature type="compositionally biased region" description="Basic and acidic residues" evidence="6">
    <location>
        <begin position="46"/>
        <end position="59"/>
    </location>
</feature>
<dbReference type="PROSITE" id="PS01075">
    <property type="entry name" value="ACETATE_KINASE_1"/>
    <property type="match status" value="1"/>
</dbReference>
<dbReference type="OrthoDB" id="67445at2759"/>
<feature type="binding site" evidence="5">
    <location>
        <position position="9"/>
    </location>
    <ligand>
        <name>Mg(2+)</name>
        <dbReference type="ChEBI" id="CHEBI:18420"/>
    </ligand>
</feature>
<dbReference type="GO" id="GO:0006083">
    <property type="term" value="P:acetate metabolic process"/>
    <property type="evidence" value="ECO:0007669"/>
    <property type="project" value="TreeGrafter"/>
</dbReference>